<reference evidence="2 3" key="2">
    <citation type="submission" date="2020-07" db="EMBL/GenBank/DDBJ databases">
        <title>Genome assembly of wild tea tree DASZ reveals pedigree and selection history of tea varieties.</title>
        <authorList>
            <person name="Zhang W."/>
        </authorList>
    </citation>
    <scope>NUCLEOTIDE SEQUENCE [LARGE SCALE GENOMIC DNA]</scope>
    <source>
        <strain evidence="3">cv. G240</strain>
        <tissue evidence="2">Leaf</tissue>
    </source>
</reference>
<gene>
    <name evidence="2" type="ORF">HYC85_028743</name>
</gene>
<keyword evidence="3" id="KW-1185">Reference proteome</keyword>
<name>A0A7J7FW55_CAMSI</name>
<sequence length="117" mass="13628">MQPNMFGCSSNDGISSFSGYLDCVWMYIKKRKLKHQKEAKKQDQRKDKHPVRRKLHPSMSSSYPVSYPIIVASFHPDKIPCPFLDNHWILGLPFLLGLHSFDRLGRFSMSHTCKNFN</sequence>
<feature type="region of interest" description="Disordered" evidence="1">
    <location>
        <begin position="35"/>
        <end position="61"/>
    </location>
</feature>
<organism evidence="2 3">
    <name type="scientific">Camellia sinensis</name>
    <name type="common">Tea plant</name>
    <name type="synonym">Thea sinensis</name>
    <dbReference type="NCBI Taxonomy" id="4442"/>
    <lineage>
        <taxon>Eukaryota</taxon>
        <taxon>Viridiplantae</taxon>
        <taxon>Streptophyta</taxon>
        <taxon>Embryophyta</taxon>
        <taxon>Tracheophyta</taxon>
        <taxon>Spermatophyta</taxon>
        <taxon>Magnoliopsida</taxon>
        <taxon>eudicotyledons</taxon>
        <taxon>Gunneridae</taxon>
        <taxon>Pentapetalae</taxon>
        <taxon>asterids</taxon>
        <taxon>Ericales</taxon>
        <taxon>Theaceae</taxon>
        <taxon>Camellia</taxon>
    </lineage>
</organism>
<dbReference type="EMBL" id="JACBKZ010000014">
    <property type="protein sequence ID" value="KAF5932572.1"/>
    <property type="molecule type" value="Genomic_DNA"/>
</dbReference>
<feature type="compositionally biased region" description="Basic residues" evidence="1">
    <location>
        <begin position="47"/>
        <end position="56"/>
    </location>
</feature>
<dbReference type="AlphaFoldDB" id="A0A7J7FW55"/>
<accession>A0A7J7FW55</accession>
<protein>
    <submittedName>
        <fullName evidence="2">Uncharacterized protein</fullName>
    </submittedName>
</protein>
<evidence type="ECO:0000256" key="1">
    <source>
        <dbReference type="SAM" id="MobiDB-lite"/>
    </source>
</evidence>
<reference evidence="3" key="1">
    <citation type="journal article" date="2020" name="Nat. Commun.">
        <title>Genome assembly of wild tea tree DASZ reveals pedigree and selection history of tea varieties.</title>
        <authorList>
            <person name="Zhang W."/>
            <person name="Zhang Y."/>
            <person name="Qiu H."/>
            <person name="Guo Y."/>
            <person name="Wan H."/>
            <person name="Zhang X."/>
            <person name="Scossa F."/>
            <person name="Alseekh S."/>
            <person name="Zhang Q."/>
            <person name="Wang P."/>
            <person name="Xu L."/>
            <person name="Schmidt M.H."/>
            <person name="Jia X."/>
            <person name="Li D."/>
            <person name="Zhu A."/>
            <person name="Guo F."/>
            <person name="Chen W."/>
            <person name="Ni D."/>
            <person name="Usadel B."/>
            <person name="Fernie A.R."/>
            <person name="Wen W."/>
        </authorList>
    </citation>
    <scope>NUCLEOTIDE SEQUENCE [LARGE SCALE GENOMIC DNA]</scope>
    <source>
        <strain evidence="3">cv. G240</strain>
    </source>
</reference>
<comment type="caution">
    <text evidence="2">The sequence shown here is derived from an EMBL/GenBank/DDBJ whole genome shotgun (WGS) entry which is preliminary data.</text>
</comment>
<proteinExistence type="predicted"/>
<evidence type="ECO:0000313" key="2">
    <source>
        <dbReference type="EMBL" id="KAF5932572.1"/>
    </source>
</evidence>
<evidence type="ECO:0000313" key="3">
    <source>
        <dbReference type="Proteomes" id="UP000593564"/>
    </source>
</evidence>
<dbReference type="Proteomes" id="UP000593564">
    <property type="component" value="Unassembled WGS sequence"/>
</dbReference>